<accession>A0A0K2UCZ0</accession>
<reference evidence="1" key="1">
    <citation type="submission" date="2014-05" db="EMBL/GenBank/DDBJ databases">
        <authorList>
            <person name="Chronopoulou M."/>
        </authorList>
    </citation>
    <scope>NUCLEOTIDE SEQUENCE</scope>
    <source>
        <tissue evidence="1">Whole organism</tissue>
    </source>
</reference>
<organism evidence="1">
    <name type="scientific">Lepeophtheirus salmonis</name>
    <name type="common">Salmon louse</name>
    <name type="synonym">Caligus salmonis</name>
    <dbReference type="NCBI Taxonomy" id="72036"/>
    <lineage>
        <taxon>Eukaryota</taxon>
        <taxon>Metazoa</taxon>
        <taxon>Ecdysozoa</taxon>
        <taxon>Arthropoda</taxon>
        <taxon>Crustacea</taxon>
        <taxon>Multicrustacea</taxon>
        <taxon>Hexanauplia</taxon>
        <taxon>Copepoda</taxon>
        <taxon>Siphonostomatoida</taxon>
        <taxon>Caligidae</taxon>
        <taxon>Lepeophtheirus</taxon>
    </lineage>
</organism>
<protein>
    <submittedName>
        <fullName evidence="1">Uncharacterized protein</fullName>
    </submittedName>
</protein>
<proteinExistence type="predicted"/>
<dbReference type="EMBL" id="HACA01018451">
    <property type="protein sequence ID" value="CDW35812.1"/>
    <property type="molecule type" value="Transcribed_RNA"/>
</dbReference>
<dbReference type="AlphaFoldDB" id="A0A0K2UCZ0"/>
<evidence type="ECO:0000313" key="1">
    <source>
        <dbReference type="EMBL" id="CDW35812.1"/>
    </source>
</evidence>
<name>A0A0K2UCZ0_LEPSM</name>
<sequence length="45" mass="5154">MHPHIQSKGGKFANSIQLIFVDSNSIIIAFVTDKINFFFPELKFI</sequence>